<dbReference type="Proteomes" id="UP001175228">
    <property type="component" value="Unassembled WGS sequence"/>
</dbReference>
<reference evidence="1" key="1">
    <citation type="submission" date="2023-06" db="EMBL/GenBank/DDBJ databases">
        <authorList>
            <consortium name="Lawrence Berkeley National Laboratory"/>
            <person name="Ahrendt S."/>
            <person name="Sahu N."/>
            <person name="Indic B."/>
            <person name="Wong-Bajracharya J."/>
            <person name="Merenyi Z."/>
            <person name="Ke H.-M."/>
            <person name="Monk M."/>
            <person name="Kocsube S."/>
            <person name="Drula E."/>
            <person name="Lipzen A."/>
            <person name="Balint B."/>
            <person name="Henrissat B."/>
            <person name="Andreopoulos B."/>
            <person name="Martin F.M."/>
            <person name="Harder C.B."/>
            <person name="Rigling D."/>
            <person name="Ford K.L."/>
            <person name="Foster G.D."/>
            <person name="Pangilinan J."/>
            <person name="Papanicolaou A."/>
            <person name="Barry K."/>
            <person name="LaButti K."/>
            <person name="Viragh M."/>
            <person name="Koriabine M."/>
            <person name="Yan M."/>
            <person name="Riley R."/>
            <person name="Champramary S."/>
            <person name="Plett K.L."/>
            <person name="Tsai I.J."/>
            <person name="Slot J."/>
            <person name="Sipos G."/>
            <person name="Plett J."/>
            <person name="Nagy L.G."/>
            <person name="Grigoriev I.V."/>
        </authorList>
    </citation>
    <scope>NUCLEOTIDE SEQUENCE</scope>
    <source>
        <strain evidence="1">HWK02</strain>
    </source>
</reference>
<comment type="caution">
    <text evidence="1">The sequence shown here is derived from an EMBL/GenBank/DDBJ whole genome shotgun (WGS) entry which is preliminary data.</text>
</comment>
<accession>A0AA39TPE1</accession>
<evidence type="ECO:0000313" key="1">
    <source>
        <dbReference type="EMBL" id="KAK0496676.1"/>
    </source>
</evidence>
<evidence type="ECO:0000313" key="2">
    <source>
        <dbReference type="Proteomes" id="UP001175228"/>
    </source>
</evidence>
<protein>
    <submittedName>
        <fullName evidence="1">Uncharacterized protein</fullName>
    </submittedName>
</protein>
<name>A0AA39TPE1_9AGAR</name>
<dbReference type="AlphaFoldDB" id="A0AA39TPE1"/>
<proteinExistence type="predicted"/>
<sequence>MRVPVHQYLNNIPVQDLIPFYIKFLRDIQSVSDYLAENYVPETCLSIDPPGAYINEHGRLVVMYILYIYLLDTANSARRILPFNRFWTWSNVQIRGFRRLSLHYFSLDMPRKDLIWVYYVICCYAEKNHVQIPYQKSQRYVPGSILTVRGQTLVGGVRDRSRSYEWNAHWSTKLSPYECPLDFVFCLPSTDSGSIVVDPLAHSTSKFEGNTIPILCAGTVPHYIEIYLHSSAHISTSWIAQASHLDTSLRSRGYLEEDDLYQIYGGFLLCIEPLDKHKDFHLCDTFIVEDPHTLSLFIRPPVVDYSSHEVSIPVLSWLYDGNLEMSLEEAEGFFGFKLTTSWESWSSPCSSVFTAIPALNAEYGFDPAKGGADVCERHG</sequence>
<dbReference type="EMBL" id="JAUEPU010000014">
    <property type="protein sequence ID" value="KAK0496676.1"/>
    <property type="molecule type" value="Genomic_DNA"/>
</dbReference>
<organism evidence="1 2">
    <name type="scientific">Armillaria luteobubalina</name>
    <dbReference type="NCBI Taxonomy" id="153913"/>
    <lineage>
        <taxon>Eukaryota</taxon>
        <taxon>Fungi</taxon>
        <taxon>Dikarya</taxon>
        <taxon>Basidiomycota</taxon>
        <taxon>Agaricomycotina</taxon>
        <taxon>Agaricomycetes</taxon>
        <taxon>Agaricomycetidae</taxon>
        <taxon>Agaricales</taxon>
        <taxon>Marasmiineae</taxon>
        <taxon>Physalacriaceae</taxon>
        <taxon>Armillaria</taxon>
    </lineage>
</organism>
<gene>
    <name evidence="1" type="ORF">EDD18DRAFT_172240</name>
</gene>
<keyword evidence="2" id="KW-1185">Reference proteome</keyword>